<sequence length="268" mass="31584">MLNLHKLIKGNEENCLKASKLGIIDKLLEILDIHSVKTLYPMYSQPLQTYINSFPSSCKDSKLQENVLIWAKRILETDNEMVLFKILLQYYEIIYDFGTIEQDGKPNPLLKDMMENGTLTKLLEIFRNDKYIDWRIKEYDAISIGRLFKAVPLPLDGPEIIKHLKWQVLISNVYQCRHSLKTLPLLAECIQNHDLILEEEFMASANKILEVEKNKNKPDNLINFLKLIINLFKYGILETKEKERMEIEKENDKKKEKQQKSEKKEQKK</sequence>
<dbReference type="InterPro" id="IPR016024">
    <property type="entry name" value="ARM-type_fold"/>
</dbReference>
<dbReference type="Proteomes" id="UP000324800">
    <property type="component" value="Unassembled WGS sequence"/>
</dbReference>
<protein>
    <submittedName>
        <fullName evidence="2">Uncharacterized protein</fullName>
    </submittedName>
</protein>
<reference evidence="2 3" key="1">
    <citation type="submission" date="2019-03" db="EMBL/GenBank/DDBJ databases">
        <title>Single cell metagenomics reveals metabolic interactions within the superorganism composed of flagellate Streblomastix strix and complex community of Bacteroidetes bacteria on its surface.</title>
        <authorList>
            <person name="Treitli S.C."/>
            <person name="Kolisko M."/>
            <person name="Husnik F."/>
            <person name="Keeling P."/>
            <person name="Hampl V."/>
        </authorList>
    </citation>
    <scope>NUCLEOTIDE SEQUENCE [LARGE SCALE GENOMIC DNA]</scope>
    <source>
        <strain evidence="2">ST1C</strain>
    </source>
</reference>
<evidence type="ECO:0000313" key="2">
    <source>
        <dbReference type="EMBL" id="KAA6402476.1"/>
    </source>
</evidence>
<evidence type="ECO:0000256" key="1">
    <source>
        <dbReference type="SAM" id="MobiDB-lite"/>
    </source>
</evidence>
<dbReference type="EMBL" id="SNRW01000228">
    <property type="protein sequence ID" value="KAA6402476.1"/>
    <property type="molecule type" value="Genomic_DNA"/>
</dbReference>
<dbReference type="AlphaFoldDB" id="A0A5J4X6T7"/>
<accession>A0A5J4X6T7</accession>
<dbReference type="SUPFAM" id="SSF48371">
    <property type="entry name" value="ARM repeat"/>
    <property type="match status" value="1"/>
</dbReference>
<comment type="caution">
    <text evidence="2">The sequence shown here is derived from an EMBL/GenBank/DDBJ whole genome shotgun (WGS) entry which is preliminary data.</text>
</comment>
<organism evidence="2 3">
    <name type="scientific">Streblomastix strix</name>
    <dbReference type="NCBI Taxonomy" id="222440"/>
    <lineage>
        <taxon>Eukaryota</taxon>
        <taxon>Metamonada</taxon>
        <taxon>Preaxostyla</taxon>
        <taxon>Oxymonadida</taxon>
        <taxon>Streblomastigidae</taxon>
        <taxon>Streblomastix</taxon>
    </lineage>
</organism>
<gene>
    <name evidence="2" type="ORF">EZS28_001989</name>
</gene>
<feature type="region of interest" description="Disordered" evidence="1">
    <location>
        <begin position="245"/>
        <end position="268"/>
    </location>
</feature>
<proteinExistence type="predicted"/>
<evidence type="ECO:0000313" key="3">
    <source>
        <dbReference type="Proteomes" id="UP000324800"/>
    </source>
</evidence>
<name>A0A5J4X6T7_9EUKA</name>